<dbReference type="GO" id="GO:0000287">
    <property type="term" value="F:magnesium ion binding"/>
    <property type="evidence" value="ECO:0007669"/>
    <property type="project" value="UniProtKB-UniRule"/>
</dbReference>
<dbReference type="NCBIfam" id="TIGR01173">
    <property type="entry name" value="glmU"/>
    <property type="match status" value="1"/>
</dbReference>
<comment type="caution">
    <text evidence="20">The sequence shown here is derived from an EMBL/GenBank/DDBJ whole genome shotgun (WGS) entry which is preliminary data.</text>
</comment>
<evidence type="ECO:0000256" key="7">
    <source>
        <dbReference type="ARBA" id="ARBA00022723"/>
    </source>
</evidence>
<keyword evidence="8 18" id="KW-0677">Repeat</keyword>
<dbReference type="GO" id="GO:0000902">
    <property type="term" value="P:cell morphogenesis"/>
    <property type="evidence" value="ECO:0007669"/>
    <property type="project" value="UniProtKB-UniRule"/>
</dbReference>
<dbReference type="InterPro" id="IPR011004">
    <property type="entry name" value="Trimer_LpxA-like_sf"/>
</dbReference>
<dbReference type="GO" id="GO:0008360">
    <property type="term" value="P:regulation of cell shape"/>
    <property type="evidence" value="ECO:0007669"/>
    <property type="project" value="UniProtKB-KW"/>
</dbReference>
<comment type="similarity">
    <text evidence="2 18">In the C-terminal section; belongs to the transferase hexapeptide repeat family.</text>
</comment>
<dbReference type="GO" id="GO:0016020">
    <property type="term" value="C:membrane"/>
    <property type="evidence" value="ECO:0007669"/>
    <property type="project" value="GOC"/>
</dbReference>
<dbReference type="GO" id="GO:0003977">
    <property type="term" value="F:UDP-N-acetylglucosamine diphosphorylase activity"/>
    <property type="evidence" value="ECO:0007669"/>
    <property type="project" value="UniProtKB-UniRule"/>
</dbReference>
<evidence type="ECO:0000256" key="2">
    <source>
        <dbReference type="ARBA" id="ARBA00007707"/>
    </source>
</evidence>
<keyword evidence="13 18" id="KW-0012">Acyltransferase</keyword>
<keyword evidence="11 18" id="KW-0573">Peptidoglycan synthesis</keyword>
<comment type="catalytic activity">
    <reaction evidence="16 18">
        <text>N-acetyl-alpha-D-glucosamine 1-phosphate + UTP + H(+) = UDP-N-acetyl-alpha-D-glucosamine + diphosphate</text>
        <dbReference type="Rhea" id="RHEA:13509"/>
        <dbReference type="ChEBI" id="CHEBI:15378"/>
        <dbReference type="ChEBI" id="CHEBI:33019"/>
        <dbReference type="ChEBI" id="CHEBI:46398"/>
        <dbReference type="ChEBI" id="CHEBI:57705"/>
        <dbReference type="ChEBI" id="CHEBI:57776"/>
        <dbReference type="EC" id="2.7.7.23"/>
    </reaction>
</comment>
<dbReference type="CDD" id="cd02540">
    <property type="entry name" value="GT2_GlmU_N_bac"/>
    <property type="match status" value="1"/>
</dbReference>
<comment type="cofactor">
    <cofactor evidence="18">
        <name>Mg(2+)</name>
        <dbReference type="ChEBI" id="CHEBI:18420"/>
    </cofactor>
    <text evidence="18">Binds 1 Mg(2+) ion per subunit.</text>
</comment>
<dbReference type="Gene3D" id="3.90.550.10">
    <property type="entry name" value="Spore Coat Polysaccharide Biosynthesis Protein SpsA, Chain A"/>
    <property type="match status" value="1"/>
</dbReference>
<feature type="binding site" evidence="18">
    <location>
        <position position="23"/>
    </location>
    <ligand>
        <name>UDP-N-acetyl-alpha-D-glucosamine</name>
        <dbReference type="ChEBI" id="CHEBI:57705"/>
    </ligand>
</feature>
<keyword evidence="10 18" id="KW-0133">Cell shape</keyword>
<feature type="binding site" evidence="18">
    <location>
        <position position="389"/>
    </location>
    <ligand>
        <name>acetyl-CoA</name>
        <dbReference type="ChEBI" id="CHEBI:57288"/>
    </ligand>
</feature>
<feature type="binding site" evidence="18">
    <location>
        <position position="81"/>
    </location>
    <ligand>
        <name>UDP-N-acetyl-alpha-D-glucosamine</name>
        <dbReference type="ChEBI" id="CHEBI:57705"/>
    </ligand>
</feature>
<dbReference type="HAMAP" id="MF_01631">
    <property type="entry name" value="GlmU"/>
    <property type="match status" value="1"/>
</dbReference>
<feature type="domain" description="MobA-like NTP transferase" evidence="19">
    <location>
        <begin position="6"/>
        <end position="136"/>
    </location>
</feature>
<reference evidence="20 21" key="1">
    <citation type="submission" date="2019-07" db="EMBL/GenBank/DDBJ databases">
        <title>Caenimonas sedimenti sp. nov., isolated from activated sludge.</title>
        <authorList>
            <person name="Xu J."/>
        </authorList>
    </citation>
    <scope>NUCLEOTIDE SEQUENCE [LARGE SCALE GENOMIC DNA]</scope>
    <source>
        <strain evidence="20 21">HX-9-20</strain>
    </source>
</reference>
<dbReference type="Proteomes" id="UP000318199">
    <property type="component" value="Unassembled WGS sequence"/>
</dbReference>
<feature type="binding site" evidence="18">
    <location>
        <position position="159"/>
    </location>
    <ligand>
        <name>UDP-N-acetyl-alpha-D-glucosamine</name>
        <dbReference type="ChEBI" id="CHEBI:57705"/>
    </ligand>
</feature>
<dbReference type="InterPro" id="IPR050065">
    <property type="entry name" value="GlmU-like"/>
</dbReference>
<evidence type="ECO:0000256" key="15">
    <source>
        <dbReference type="ARBA" id="ARBA00048247"/>
    </source>
</evidence>
<keyword evidence="7 18" id="KW-0479">Metal-binding</keyword>
<evidence type="ECO:0000256" key="17">
    <source>
        <dbReference type="ARBA" id="ARBA00049628"/>
    </source>
</evidence>
<dbReference type="OrthoDB" id="9775031at2"/>
<dbReference type="InterPro" id="IPR001451">
    <property type="entry name" value="Hexapep"/>
</dbReference>
<feature type="region of interest" description="Pyrophosphorylase" evidence="18">
    <location>
        <begin position="1"/>
        <end position="234"/>
    </location>
</feature>
<feature type="binding site" evidence="18">
    <location>
        <position position="145"/>
    </location>
    <ligand>
        <name>UDP-N-acetyl-alpha-D-glucosamine</name>
        <dbReference type="ChEBI" id="CHEBI:57705"/>
    </ligand>
</feature>
<comment type="pathway">
    <text evidence="18">Nucleotide-sugar biosynthesis; UDP-N-acetyl-alpha-D-glucosamine biosynthesis; N-acetyl-alpha-D-glucosamine 1-phosphate from alpha-D-glucosamine 6-phosphate (route II): step 2/2.</text>
</comment>
<gene>
    <name evidence="18 20" type="primary">glmU</name>
    <name evidence="20" type="ORF">FN976_16025</name>
</gene>
<dbReference type="PANTHER" id="PTHR43584">
    <property type="entry name" value="NUCLEOTIDYL TRANSFERASE"/>
    <property type="match status" value="1"/>
</dbReference>
<dbReference type="GO" id="GO:0009252">
    <property type="term" value="P:peptidoglycan biosynthetic process"/>
    <property type="evidence" value="ECO:0007669"/>
    <property type="project" value="UniProtKB-UniRule"/>
</dbReference>
<keyword evidence="4 18" id="KW-0963">Cytoplasm</keyword>
<dbReference type="GO" id="GO:0009245">
    <property type="term" value="P:lipid A biosynthetic process"/>
    <property type="evidence" value="ECO:0007669"/>
    <property type="project" value="UniProtKB-UniRule"/>
</dbReference>
<evidence type="ECO:0000256" key="8">
    <source>
        <dbReference type="ARBA" id="ARBA00022737"/>
    </source>
</evidence>
<feature type="active site" description="Proton acceptor" evidence="18">
    <location>
        <position position="372"/>
    </location>
</feature>
<evidence type="ECO:0000256" key="6">
    <source>
        <dbReference type="ARBA" id="ARBA00022695"/>
    </source>
</evidence>
<feature type="binding site" evidence="18">
    <location>
        <position position="232"/>
    </location>
    <ligand>
        <name>Mg(2+)</name>
        <dbReference type="ChEBI" id="CHEBI:18420"/>
    </ligand>
</feature>
<feature type="region of interest" description="Linker" evidence="18">
    <location>
        <begin position="235"/>
        <end position="255"/>
    </location>
</feature>
<dbReference type="EC" id="2.3.1.157" evidence="18"/>
<comment type="similarity">
    <text evidence="3 18">In the N-terminal section; belongs to the N-acetylglucosamine-1-phosphate uridyltransferase family.</text>
</comment>
<dbReference type="Gene3D" id="2.160.10.10">
    <property type="entry name" value="Hexapeptide repeat proteins"/>
    <property type="match status" value="1"/>
</dbReference>
<dbReference type="GO" id="GO:0071555">
    <property type="term" value="P:cell wall organization"/>
    <property type="evidence" value="ECO:0007669"/>
    <property type="project" value="UniProtKB-KW"/>
</dbReference>
<dbReference type="PANTHER" id="PTHR43584:SF3">
    <property type="entry name" value="BIFUNCTIONAL PROTEIN GLMU"/>
    <property type="match status" value="1"/>
</dbReference>
<dbReference type="EMBL" id="VOBQ01000012">
    <property type="protein sequence ID" value="TWO70483.1"/>
    <property type="molecule type" value="Genomic_DNA"/>
</dbReference>
<dbReference type="EC" id="2.7.7.23" evidence="18"/>
<evidence type="ECO:0000313" key="20">
    <source>
        <dbReference type="EMBL" id="TWO70483.1"/>
    </source>
</evidence>
<comment type="subcellular location">
    <subcellularLocation>
        <location evidence="1 18">Cytoplasm</location>
    </subcellularLocation>
</comment>
<comment type="caution">
    <text evidence="18">Lacks conserved residue(s) required for the propagation of feature annotation.</text>
</comment>
<evidence type="ECO:0000256" key="14">
    <source>
        <dbReference type="ARBA" id="ARBA00023316"/>
    </source>
</evidence>
<keyword evidence="5 18" id="KW-0808">Transferase</keyword>
<keyword evidence="6 18" id="KW-0548">Nucleotidyltransferase</keyword>
<dbReference type="InterPro" id="IPR005882">
    <property type="entry name" value="Bifunctional_GlmU"/>
</dbReference>
<evidence type="ECO:0000256" key="4">
    <source>
        <dbReference type="ARBA" id="ARBA00022490"/>
    </source>
</evidence>
<dbReference type="GO" id="GO:0006048">
    <property type="term" value="P:UDP-N-acetylglucosamine biosynthetic process"/>
    <property type="evidence" value="ECO:0007669"/>
    <property type="project" value="UniProtKB-UniPathway"/>
</dbReference>
<sequence>MAAVDVVVMAAGKGTRMKSRLPKVLHRLGGRPLIDHVIATAQGVGARRVIVITGHGAAEVEGSLAHTAAAAGHATPTFVRQEPQLGTGHAVQQVVPVLPDDGIALILNGDVPLIRAETLQALVERSGGARLALLTVEMKDPAGYGRIVREGDEVRAIVEHKDASAEQRRITEVYTGFMAVPSALLKRWLARLTNDNAQGEYYLTDIVKLAVADGQQVVASLAADGVEVDGVNSPVQLAELERAFQRRQAHALMEQGVRLADPARFDLRGTLACGQDVEIDVNCVFEGRVELGDGVRIGANCVIANARIAAGAVIHAFTHIDGEKAGVTVGEGALIGPFARLRPGAELGAEVHIGNFVEVKNSTLARGAKANHLAYLGDATVGERVNYGAGSITANYDGANKHRTVIEADVHVGSNCVLVAPVTVAAGGTVGAGSVINKNTAAGALSVARARQASIANWERPKKAPKP</sequence>
<feature type="binding site" evidence="18">
    <location>
        <position position="360"/>
    </location>
    <ligand>
        <name>UDP-N-acetyl-alpha-D-glucosamine</name>
        <dbReference type="ChEBI" id="CHEBI:57705"/>
    </ligand>
</feature>
<dbReference type="AlphaFoldDB" id="A0A562ZPM1"/>
<comment type="subunit">
    <text evidence="18">Homotrimer.</text>
</comment>
<dbReference type="SUPFAM" id="SSF51161">
    <property type="entry name" value="Trimeric LpxA-like enzymes"/>
    <property type="match status" value="1"/>
</dbReference>
<evidence type="ECO:0000256" key="5">
    <source>
        <dbReference type="ARBA" id="ARBA00022679"/>
    </source>
</evidence>
<evidence type="ECO:0000256" key="11">
    <source>
        <dbReference type="ARBA" id="ARBA00022984"/>
    </source>
</evidence>
<feature type="binding site" evidence="18">
    <location>
        <begin position="86"/>
        <end position="87"/>
    </location>
    <ligand>
        <name>UDP-N-acetyl-alpha-D-glucosamine</name>
        <dbReference type="ChEBI" id="CHEBI:57705"/>
    </ligand>
</feature>
<evidence type="ECO:0000256" key="16">
    <source>
        <dbReference type="ARBA" id="ARBA00048493"/>
    </source>
</evidence>
<keyword evidence="9 18" id="KW-0460">Magnesium</keyword>
<dbReference type="RefSeq" id="WP_145894039.1">
    <property type="nucleotide sequence ID" value="NZ_VOBQ01000012.1"/>
</dbReference>
<feature type="binding site" evidence="18">
    <location>
        <position position="232"/>
    </location>
    <ligand>
        <name>UDP-N-acetyl-alpha-D-glucosamine</name>
        <dbReference type="ChEBI" id="CHEBI:57705"/>
    </ligand>
</feature>
<comment type="pathway">
    <text evidence="18">Bacterial outer membrane biogenesis; LPS lipid A biosynthesis.</text>
</comment>
<evidence type="ECO:0000256" key="1">
    <source>
        <dbReference type="ARBA" id="ARBA00004496"/>
    </source>
</evidence>
<evidence type="ECO:0000256" key="13">
    <source>
        <dbReference type="ARBA" id="ARBA00023315"/>
    </source>
</evidence>
<comment type="function">
    <text evidence="17 18">Catalyzes the last two sequential reactions in the de novo biosynthetic pathway for UDP-N-acetylglucosamine (UDP-GlcNAc). The C-terminal domain catalyzes the transfer of acetyl group from acetyl coenzyme A to glucosamine-1-phosphate (GlcN-1-P) to produce N-acetylglucosamine-1-phosphate (GlcNAc-1-P), which is converted into UDP-GlcNAc by the transfer of uridine 5-monophosphate (from uridine 5-triphosphate), a reaction catalyzed by the N-terminal domain.</text>
</comment>
<dbReference type="SUPFAM" id="SSF53448">
    <property type="entry name" value="Nucleotide-diphospho-sugar transferases"/>
    <property type="match status" value="1"/>
</dbReference>
<dbReference type="UniPathway" id="UPA00973"/>
<feature type="binding site" evidence="18">
    <location>
        <position position="342"/>
    </location>
    <ligand>
        <name>UDP-N-acetyl-alpha-D-glucosamine</name>
        <dbReference type="ChEBI" id="CHEBI:57705"/>
    </ligand>
</feature>
<feature type="binding site" evidence="18">
    <location>
        <begin position="395"/>
        <end position="396"/>
    </location>
    <ligand>
        <name>acetyl-CoA</name>
        <dbReference type="ChEBI" id="CHEBI:57288"/>
    </ligand>
</feature>
<feature type="binding site" evidence="18">
    <location>
        <position position="432"/>
    </location>
    <ligand>
        <name>acetyl-CoA</name>
        <dbReference type="ChEBI" id="CHEBI:57288"/>
    </ligand>
</feature>
<proteinExistence type="inferred from homology"/>
<organism evidence="20 21">
    <name type="scientific">Caenimonas sedimenti</name>
    <dbReference type="NCBI Taxonomy" id="2596921"/>
    <lineage>
        <taxon>Bacteria</taxon>
        <taxon>Pseudomonadati</taxon>
        <taxon>Pseudomonadota</taxon>
        <taxon>Betaproteobacteria</taxon>
        <taxon>Burkholderiales</taxon>
        <taxon>Comamonadaceae</taxon>
        <taxon>Caenimonas</taxon>
    </lineage>
</organism>
<dbReference type="InterPro" id="IPR038009">
    <property type="entry name" value="GlmU_C_LbH"/>
</dbReference>
<comment type="pathway">
    <text evidence="18">Nucleotide-sugar biosynthesis; UDP-N-acetyl-alpha-D-glucosamine biosynthesis; UDP-N-acetyl-alpha-D-glucosamine from N-acetyl-alpha-D-glucosamine 1-phosphate: step 1/1.</text>
</comment>
<feature type="binding site" evidence="18">
    <location>
        <position position="110"/>
    </location>
    <ligand>
        <name>Mg(2+)</name>
        <dbReference type="ChEBI" id="CHEBI:18420"/>
    </ligand>
</feature>
<dbReference type="GO" id="GO:0019134">
    <property type="term" value="F:glucosamine-1-phosphate N-acetyltransferase activity"/>
    <property type="evidence" value="ECO:0007669"/>
    <property type="project" value="UniProtKB-UniRule"/>
</dbReference>
<name>A0A562ZPM1_9BURK</name>
<feature type="binding site" evidence="18">
    <location>
        <position position="449"/>
    </location>
    <ligand>
        <name>acetyl-CoA</name>
        <dbReference type="ChEBI" id="CHEBI:57288"/>
    </ligand>
</feature>
<evidence type="ECO:0000256" key="10">
    <source>
        <dbReference type="ARBA" id="ARBA00022960"/>
    </source>
</evidence>
<evidence type="ECO:0000256" key="12">
    <source>
        <dbReference type="ARBA" id="ARBA00023268"/>
    </source>
</evidence>
<dbReference type="CDD" id="cd03353">
    <property type="entry name" value="LbH_GlmU_C"/>
    <property type="match status" value="1"/>
</dbReference>
<evidence type="ECO:0000256" key="18">
    <source>
        <dbReference type="HAMAP-Rule" id="MF_01631"/>
    </source>
</evidence>
<dbReference type="InterPro" id="IPR029044">
    <property type="entry name" value="Nucleotide-diphossugar_trans"/>
</dbReference>
<evidence type="ECO:0000256" key="9">
    <source>
        <dbReference type="ARBA" id="ARBA00022842"/>
    </source>
</evidence>
<dbReference type="GO" id="GO:0005737">
    <property type="term" value="C:cytoplasm"/>
    <property type="evidence" value="ECO:0007669"/>
    <property type="project" value="UniProtKB-SubCell"/>
</dbReference>
<feature type="binding site" evidence="18">
    <location>
        <position position="414"/>
    </location>
    <ligand>
        <name>acetyl-CoA</name>
        <dbReference type="ChEBI" id="CHEBI:57288"/>
    </ligand>
</feature>
<dbReference type="UniPathway" id="UPA00113">
    <property type="reaction ID" value="UER00532"/>
</dbReference>
<keyword evidence="14 18" id="KW-0961">Cell wall biogenesis/degradation</keyword>
<feature type="binding site" evidence="18">
    <location>
        <position position="375"/>
    </location>
    <ligand>
        <name>UDP-N-acetyl-alpha-D-glucosamine</name>
        <dbReference type="ChEBI" id="CHEBI:57705"/>
    </ligand>
</feature>
<comment type="catalytic activity">
    <reaction evidence="15 18">
        <text>alpha-D-glucosamine 1-phosphate + acetyl-CoA = N-acetyl-alpha-D-glucosamine 1-phosphate + CoA + H(+)</text>
        <dbReference type="Rhea" id="RHEA:13725"/>
        <dbReference type="ChEBI" id="CHEBI:15378"/>
        <dbReference type="ChEBI" id="CHEBI:57287"/>
        <dbReference type="ChEBI" id="CHEBI:57288"/>
        <dbReference type="ChEBI" id="CHEBI:57776"/>
        <dbReference type="ChEBI" id="CHEBI:58516"/>
        <dbReference type="EC" id="2.3.1.157"/>
    </reaction>
</comment>
<feature type="region of interest" description="N-acetyltransferase" evidence="18">
    <location>
        <begin position="256"/>
        <end position="467"/>
    </location>
</feature>
<keyword evidence="21" id="KW-1185">Reference proteome</keyword>
<dbReference type="Pfam" id="PF00132">
    <property type="entry name" value="Hexapep"/>
    <property type="match status" value="2"/>
</dbReference>
<accession>A0A562ZPM1</accession>
<evidence type="ECO:0000313" key="21">
    <source>
        <dbReference type="Proteomes" id="UP000318199"/>
    </source>
</evidence>
<protein>
    <recommendedName>
        <fullName evidence="18">Bifunctional protein GlmU</fullName>
    </recommendedName>
    <domain>
        <recommendedName>
            <fullName evidence="18">UDP-N-acetylglucosamine pyrophosphorylase</fullName>
            <ecNumber evidence="18">2.7.7.23</ecNumber>
        </recommendedName>
        <alternativeName>
            <fullName evidence="18">N-acetylglucosamine-1-phosphate uridyltransferase</fullName>
        </alternativeName>
    </domain>
    <domain>
        <recommendedName>
            <fullName evidence="18">Glucosamine-1-phosphate N-acetyltransferase</fullName>
            <ecNumber evidence="18">2.3.1.157</ecNumber>
        </recommendedName>
    </domain>
</protein>
<evidence type="ECO:0000259" key="19">
    <source>
        <dbReference type="Pfam" id="PF12804"/>
    </source>
</evidence>
<feature type="binding site" evidence="18">
    <location>
        <position position="386"/>
    </location>
    <ligand>
        <name>UDP-N-acetyl-alpha-D-glucosamine</name>
        <dbReference type="ChEBI" id="CHEBI:57705"/>
    </ligand>
</feature>
<dbReference type="InterPro" id="IPR025877">
    <property type="entry name" value="MobA-like_NTP_Trfase"/>
</dbReference>
<evidence type="ECO:0000256" key="3">
    <source>
        <dbReference type="ARBA" id="ARBA00007947"/>
    </source>
</evidence>
<dbReference type="Pfam" id="PF12804">
    <property type="entry name" value="NTP_transf_3"/>
    <property type="match status" value="1"/>
</dbReference>
<keyword evidence="12 18" id="KW-0511">Multifunctional enzyme</keyword>